<dbReference type="InterPro" id="IPR029351">
    <property type="entry name" value="GAD_dom"/>
</dbReference>
<organism evidence="9 10">
    <name type="scientific">Candidatus Magnetominusculus xianensis</name>
    <dbReference type="NCBI Taxonomy" id="1748249"/>
    <lineage>
        <taxon>Bacteria</taxon>
        <taxon>Pseudomonadati</taxon>
        <taxon>Nitrospirota</taxon>
        <taxon>Nitrospiria</taxon>
        <taxon>Nitrospirales</taxon>
        <taxon>Nitrospiraceae</taxon>
        <taxon>Candidatus Magnetominusculus</taxon>
    </lineage>
</organism>
<evidence type="ECO:0000256" key="1">
    <source>
        <dbReference type="ARBA" id="ARBA00006303"/>
    </source>
</evidence>
<dbReference type="InterPro" id="IPR047090">
    <property type="entry name" value="AspRS_core"/>
</dbReference>
<comment type="catalytic activity">
    <reaction evidence="7">
        <text>tRNA(Asx) + L-aspartate + ATP = L-aspartyl-tRNA(Asx) + AMP + diphosphate</text>
        <dbReference type="Rhea" id="RHEA:18349"/>
        <dbReference type="Rhea" id="RHEA-COMP:9710"/>
        <dbReference type="Rhea" id="RHEA-COMP:9711"/>
        <dbReference type="ChEBI" id="CHEBI:29991"/>
        <dbReference type="ChEBI" id="CHEBI:30616"/>
        <dbReference type="ChEBI" id="CHEBI:33019"/>
        <dbReference type="ChEBI" id="CHEBI:78442"/>
        <dbReference type="ChEBI" id="CHEBI:78516"/>
        <dbReference type="ChEBI" id="CHEBI:456215"/>
        <dbReference type="EC" id="6.1.1.23"/>
    </reaction>
</comment>
<dbReference type="EC" id="6.1.1.23" evidence="7"/>
<comment type="similarity">
    <text evidence="1 7">Belongs to the class-II aminoacyl-tRNA synthetase family. Type 1 subfamily.</text>
</comment>
<dbReference type="PANTHER" id="PTHR22594:SF5">
    <property type="entry name" value="ASPARTATE--TRNA LIGASE, MITOCHONDRIAL"/>
    <property type="match status" value="1"/>
</dbReference>
<name>A0ABR5SAZ6_9BACT</name>
<evidence type="ECO:0000256" key="5">
    <source>
        <dbReference type="ARBA" id="ARBA00022917"/>
    </source>
</evidence>
<keyword evidence="3 7" id="KW-0547">Nucleotide-binding</keyword>
<dbReference type="NCBIfam" id="TIGR00459">
    <property type="entry name" value="aspS_bact"/>
    <property type="match status" value="1"/>
</dbReference>
<evidence type="ECO:0000313" key="10">
    <source>
        <dbReference type="Proteomes" id="UP000060487"/>
    </source>
</evidence>
<dbReference type="HAMAP" id="MF_00044">
    <property type="entry name" value="Asp_tRNA_synth_type1"/>
    <property type="match status" value="1"/>
</dbReference>
<feature type="binding site" evidence="7">
    <location>
        <position position="239"/>
    </location>
    <ligand>
        <name>ATP</name>
        <dbReference type="ChEBI" id="CHEBI:30616"/>
    </ligand>
</feature>
<dbReference type="InterPro" id="IPR002312">
    <property type="entry name" value="Asp/Asn-tRNA-synth_IIb"/>
</dbReference>
<feature type="binding site" evidence="7">
    <location>
        <position position="493"/>
    </location>
    <ligand>
        <name>ATP</name>
        <dbReference type="ChEBI" id="CHEBI:30616"/>
    </ligand>
</feature>
<gene>
    <name evidence="7 9" type="primary">aspS</name>
    <name evidence="9" type="ORF">ASN18_3207</name>
</gene>
<comment type="subcellular location">
    <subcellularLocation>
        <location evidence="7">Cytoplasm</location>
    </subcellularLocation>
</comment>
<dbReference type="EMBL" id="LNQR01000129">
    <property type="protein sequence ID" value="KWT75607.1"/>
    <property type="molecule type" value="Genomic_DNA"/>
</dbReference>
<dbReference type="InterPro" id="IPR047089">
    <property type="entry name" value="Asp-tRNA-ligase_1_N"/>
</dbReference>
<dbReference type="PROSITE" id="PS50862">
    <property type="entry name" value="AA_TRNA_LIGASE_II"/>
    <property type="match status" value="1"/>
</dbReference>
<dbReference type="Proteomes" id="UP000060487">
    <property type="component" value="Unassembled WGS sequence"/>
</dbReference>
<feature type="binding site" evidence="7">
    <location>
        <position position="230"/>
    </location>
    <ligand>
        <name>L-aspartate</name>
        <dbReference type="ChEBI" id="CHEBI:29991"/>
    </ligand>
</feature>
<keyword evidence="10" id="KW-1185">Reference proteome</keyword>
<feature type="site" description="Important for tRNA non-discrimination" evidence="7">
    <location>
        <position position="92"/>
    </location>
</feature>
<feature type="domain" description="Aminoacyl-transfer RNA synthetases class-II family profile" evidence="8">
    <location>
        <begin position="154"/>
        <end position="566"/>
    </location>
</feature>
<comment type="subunit">
    <text evidence="7">Homodimer.</text>
</comment>
<feature type="binding site" evidence="7">
    <location>
        <begin position="545"/>
        <end position="548"/>
    </location>
    <ligand>
        <name>ATP</name>
        <dbReference type="ChEBI" id="CHEBI:30616"/>
    </ligand>
</feature>
<reference evidence="9 10" key="1">
    <citation type="submission" date="2015-11" db="EMBL/GenBank/DDBJ databases">
        <authorList>
            <person name="Lin W."/>
        </authorList>
    </citation>
    <scope>NUCLEOTIDE SEQUENCE [LARGE SCALE GENOMIC DNA]</scope>
    <source>
        <strain evidence="9 10">HCH-1</strain>
    </source>
</reference>
<evidence type="ECO:0000313" key="9">
    <source>
        <dbReference type="EMBL" id="KWT75607.1"/>
    </source>
</evidence>
<dbReference type="InterPro" id="IPR004524">
    <property type="entry name" value="Asp-tRNA-ligase_1"/>
</dbReference>
<dbReference type="RefSeq" id="WP_085053808.1">
    <property type="nucleotide sequence ID" value="NZ_LNQR01000129.1"/>
</dbReference>
<dbReference type="PANTHER" id="PTHR22594">
    <property type="entry name" value="ASPARTYL/LYSYL-TRNA SYNTHETASE"/>
    <property type="match status" value="1"/>
</dbReference>
<dbReference type="InterPro" id="IPR004365">
    <property type="entry name" value="NA-bd_OB_tRNA"/>
</dbReference>
<evidence type="ECO:0000256" key="6">
    <source>
        <dbReference type="ARBA" id="ARBA00023146"/>
    </source>
</evidence>
<dbReference type="InterPro" id="IPR004115">
    <property type="entry name" value="GAD-like_sf"/>
</dbReference>
<dbReference type="InterPro" id="IPR045864">
    <property type="entry name" value="aa-tRNA-synth_II/BPL/LPL"/>
</dbReference>
<keyword evidence="5 7" id="KW-0648">Protein biosynthesis</keyword>
<dbReference type="InterPro" id="IPR006195">
    <property type="entry name" value="aa-tRNA-synth_II"/>
</dbReference>
<dbReference type="Pfam" id="PF00152">
    <property type="entry name" value="tRNA-synt_2"/>
    <property type="match status" value="1"/>
</dbReference>
<dbReference type="InterPro" id="IPR012340">
    <property type="entry name" value="NA-bd_OB-fold"/>
</dbReference>
<dbReference type="SUPFAM" id="SSF55261">
    <property type="entry name" value="GAD domain-like"/>
    <property type="match status" value="1"/>
</dbReference>
<evidence type="ECO:0000259" key="8">
    <source>
        <dbReference type="PROSITE" id="PS50862"/>
    </source>
</evidence>
<evidence type="ECO:0000256" key="4">
    <source>
        <dbReference type="ARBA" id="ARBA00022840"/>
    </source>
</evidence>
<evidence type="ECO:0000256" key="3">
    <source>
        <dbReference type="ARBA" id="ARBA00022741"/>
    </source>
</evidence>
<dbReference type="Pfam" id="PF01336">
    <property type="entry name" value="tRNA_anti-codon"/>
    <property type="match status" value="1"/>
</dbReference>
<feature type="region of interest" description="Aspartate" evidence="7">
    <location>
        <begin position="208"/>
        <end position="211"/>
    </location>
</feature>
<dbReference type="Gene3D" id="2.40.50.140">
    <property type="entry name" value="Nucleic acid-binding proteins"/>
    <property type="match status" value="1"/>
</dbReference>
<comment type="function">
    <text evidence="7">Aspartyl-tRNA synthetase with relaxed tRNA specificity since it is able to aspartylate not only its cognate tRNA(Asp) but also tRNA(Asn). Reaction proceeds in two steps: L-aspartate is first activated by ATP to form Asp-AMP and then transferred to the acceptor end of tRNA(Asp/Asn).</text>
</comment>
<dbReference type="CDD" id="cd04317">
    <property type="entry name" value="EcAspRS_like_N"/>
    <property type="match status" value="1"/>
</dbReference>
<dbReference type="GO" id="GO:0004815">
    <property type="term" value="F:aspartate-tRNA ligase activity"/>
    <property type="evidence" value="ECO:0007669"/>
    <property type="project" value="UniProtKB-EC"/>
</dbReference>
<keyword evidence="4 7" id="KW-0067">ATP-binding</keyword>
<feature type="binding site" evidence="7">
    <location>
        <begin position="230"/>
        <end position="232"/>
    </location>
    <ligand>
        <name>ATP</name>
        <dbReference type="ChEBI" id="CHEBI:30616"/>
    </ligand>
</feature>
<evidence type="ECO:0000256" key="7">
    <source>
        <dbReference type="HAMAP-Rule" id="MF_00044"/>
    </source>
</evidence>
<dbReference type="SUPFAM" id="SSF50249">
    <property type="entry name" value="Nucleic acid-binding proteins"/>
    <property type="match status" value="1"/>
</dbReference>
<dbReference type="Gene3D" id="3.30.930.10">
    <property type="entry name" value="Bira Bifunctional Protein, Domain 2"/>
    <property type="match status" value="1"/>
</dbReference>
<dbReference type="CDD" id="cd00777">
    <property type="entry name" value="AspRS_core"/>
    <property type="match status" value="1"/>
</dbReference>
<evidence type="ECO:0000256" key="2">
    <source>
        <dbReference type="ARBA" id="ARBA00022598"/>
    </source>
</evidence>
<dbReference type="Gene3D" id="3.30.1360.30">
    <property type="entry name" value="GAD-like domain"/>
    <property type="match status" value="1"/>
</dbReference>
<dbReference type="Pfam" id="PF02938">
    <property type="entry name" value="GAD"/>
    <property type="match status" value="1"/>
</dbReference>
<feature type="site" description="Important for tRNA non-discrimination" evidence="7">
    <location>
        <position position="40"/>
    </location>
</feature>
<accession>A0ABR5SAZ6</accession>
<proteinExistence type="inferred from homology"/>
<protein>
    <recommendedName>
        <fullName evidence="7">Aspartate--tRNA(Asp/Asn) ligase</fullName>
        <ecNumber evidence="7">6.1.1.23</ecNumber>
    </recommendedName>
    <alternativeName>
        <fullName evidence="7">Aspartyl-tRNA synthetase</fullName>
        <shortName evidence="7">AspRS</shortName>
    </alternativeName>
    <alternativeName>
        <fullName evidence="7">Non-discriminating aspartyl-tRNA synthetase</fullName>
        <shortName evidence="7">ND-AspRS</shortName>
    </alternativeName>
</protein>
<dbReference type="PRINTS" id="PR01042">
    <property type="entry name" value="TRNASYNTHASP"/>
</dbReference>
<keyword evidence="2 7" id="KW-0436">Ligase</keyword>
<dbReference type="InterPro" id="IPR004364">
    <property type="entry name" value="Aa-tRNA-synt_II"/>
</dbReference>
<keyword evidence="7" id="KW-0963">Cytoplasm</keyword>
<comment type="caution">
    <text evidence="9">The sequence shown here is derived from an EMBL/GenBank/DDBJ whole genome shotgun (WGS) entry which is preliminary data.</text>
</comment>
<feature type="binding site" evidence="7">
    <location>
        <position position="500"/>
    </location>
    <ligand>
        <name>L-aspartate</name>
        <dbReference type="ChEBI" id="CHEBI:29991"/>
    </ligand>
</feature>
<sequence>MKDHMHNNSEYRSTGCGQIDSTYAGKEVTMSGWVFRSRDHGGLIFCDLRDRTGVSQIVFSPDYGEAIHKTAHQLRAEYVIKITGDVCLRPEGTENPDILTGSVEVYVKALEILNRAEPLPFQLDQDIEIAEGNRLRYRYLDLRRPEMLKNIITRHKICKTVRDYLDGLGFLDIETPVLTKSTPEGARDYLVPSRMAPGCFYALPQSPQIFKQLLMVAGMERYYQIVRCFRDEDLRADRQPEFTQIDMEMSFVGVNDIINMVEGLVKKIFKEIRNEELVTPIERLAYSEAMERFGNDKPDMRFELELKDMADLASNSSFKVFLDALSSGGRVKGLLGKGMAGYSRRETDLLTAEAQSLGAKGLAWIKVKDGFDSPILKFFPEDVVRQMADRLQAAPGDMMLFVADKEPVVNDVLSRMRLDIAKKQNLIPSGDKFVWITEFPLFEWNEEDGRFQAIHHPFTSPTDEDIRLIMGGGDVDLSKLKSKAYDLVLNGSEIGGGSIRIHRPELQKEIFKLIGMAEAEAEERFGFLLDALKYGAPPHGGLAIGLDRLVMLMTGAQSIRDVIAFPKTQKASCPLSGAPSHVDKKQLRELYIRLNVPEPAPEL</sequence>
<dbReference type="SUPFAM" id="SSF55681">
    <property type="entry name" value="Class II aaRS and biotin synthetases"/>
    <property type="match status" value="1"/>
</dbReference>
<feature type="binding site" evidence="7">
    <location>
        <position position="455"/>
    </location>
    <ligand>
        <name>L-aspartate</name>
        <dbReference type="ChEBI" id="CHEBI:29991"/>
    </ligand>
</feature>
<dbReference type="NCBIfam" id="NF001750">
    <property type="entry name" value="PRK00476.1"/>
    <property type="match status" value="1"/>
</dbReference>
<feature type="binding site" evidence="7">
    <location>
        <position position="184"/>
    </location>
    <ligand>
        <name>L-aspartate</name>
        <dbReference type="ChEBI" id="CHEBI:29991"/>
    </ligand>
</feature>
<keyword evidence="6 7" id="KW-0030">Aminoacyl-tRNA synthetase</keyword>